<sequence length="535" mass="58331">MKTARLLAFLLAALGLIAAAPVFDPATKVMEVSRAAGTPDDVYGPLYKAVELAHVFPDSKTFADMVPRDRPEAIMAAFRSENPQGKEALAAFVAKHFRKLGDTDQQKRSMREHIKALWPILARPPMAVVPGSSAIQLPYAYVVAGGRYQEMYYWDSYFTMLGLKADGEQPLIDSMLANFVSMIERYGHVPNGTRTYYLSRSQPPFLALMMDLSDTHDPALDRQRLAALEAEHAYWMAGSTCLDASGACQHVVRMPDGSLLNRYWDARDAPRDESYAEDVATTAAAAPRPVNRDLRAGAESGWDYSSRWLKDGGTLATIHATDIVPVDLNSLMWNLEMSIARRCTALGDTACAADFTKQADVRKAAIAKYLWSAKDKRFADWDRSTAKPTSAISAAILYPLFVGLATPAQADATAKLTQAQLLAPGGLKTTTVHTGQQWDEPNGWAPLLWVGVTGLDRYGKTTLADTLAQRWVKTVSAFYACTGRMVEKYDVDNGQAGGGGEYPVQDGFGWTNGVTRSLLDRPGIGASVVEACPKG</sequence>
<dbReference type="PRINTS" id="PR00744">
    <property type="entry name" value="GLHYDRLASE37"/>
</dbReference>
<proteinExistence type="predicted"/>
<dbReference type="InterPro" id="IPR012341">
    <property type="entry name" value="6hp_glycosidase-like_sf"/>
</dbReference>
<feature type="chain" id="PRO_5032749085" evidence="3">
    <location>
        <begin position="19"/>
        <end position="535"/>
    </location>
</feature>
<evidence type="ECO:0000313" key="5">
    <source>
        <dbReference type="Proteomes" id="UP000570166"/>
    </source>
</evidence>
<dbReference type="Pfam" id="PF01204">
    <property type="entry name" value="Trehalase"/>
    <property type="match status" value="1"/>
</dbReference>
<name>A0A838L5P0_9SPHN</name>
<gene>
    <name evidence="4" type="primary">treF</name>
    <name evidence="4" type="ORF">HZF05_07820</name>
</gene>
<dbReference type="SUPFAM" id="SSF48208">
    <property type="entry name" value="Six-hairpin glycosidases"/>
    <property type="match status" value="1"/>
</dbReference>
<comment type="caution">
    <text evidence="4">The sequence shown here is derived from an EMBL/GenBank/DDBJ whole genome shotgun (WGS) entry which is preliminary data.</text>
</comment>
<dbReference type="AlphaFoldDB" id="A0A838L5P0"/>
<evidence type="ECO:0000256" key="2">
    <source>
        <dbReference type="ARBA" id="ARBA00023295"/>
    </source>
</evidence>
<keyword evidence="5" id="KW-1185">Reference proteome</keyword>
<accession>A0A838L5P0</accession>
<evidence type="ECO:0000256" key="3">
    <source>
        <dbReference type="SAM" id="SignalP"/>
    </source>
</evidence>
<dbReference type="GO" id="GO:0005993">
    <property type="term" value="P:trehalose catabolic process"/>
    <property type="evidence" value="ECO:0007669"/>
    <property type="project" value="TreeGrafter"/>
</dbReference>
<dbReference type="InterPro" id="IPR001661">
    <property type="entry name" value="Glyco_hydro_37"/>
</dbReference>
<dbReference type="GO" id="GO:0004555">
    <property type="term" value="F:alpha,alpha-trehalase activity"/>
    <property type="evidence" value="ECO:0007669"/>
    <property type="project" value="InterPro"/>
</dbReference>
<protein>
    <submittedName>
        <fullName evidence="4">Alpha,alpha-trehalase TreF</fullName>
    </submittedName>
</protein>
<dbReference type="PANTHER" id="PTHR23403">
    <property type="entry name" value="TREHALASE"/>
    <property type="match status" value="1"/>
</dbReference>
<dbReference type="EMBL" id="JACEIB010000005">
    <property type="protein sequence ID" value="MBA2934005.1"/>
    <property type="molecule type" value="Genomic_DNA"/>
</dbReference>
<dbReference type="PROSITE" id="PS00928">
    <property type="entry name" value="TREHALASE_2"/>
    <property type="match status" value="1"/>
</dbReference>
<dbReference type="NCBIfam" id="NF009773">
    <property type="entry name" value="PRK13270.1"/>
    <property type="match status" value="1"/>
</dbReference>
<keyword evidence="3" id="KW-0732">Signal</keyword>
<dbReference type="Gene3D" id="1.50.10.10">
    <property type="match status" value="1"/>
</dbReference>
<organism evidence="4 5">
    <name type="scientific">Sphingomonas chungangi</name>
    <dbReference type="NCBI Taxonomy" id="2683589"/>
    <lineage>
        <taxon>Bacteria</taxon>
        <taxon>Pseudomonadati</taxon>
        <taxon>Pseudomonadota</taxon>
        <taxon>Alphaproteobacteria</taxon>
        <taxon>Sphingomonadales</taxon>
        <taxon>Sphingomonadaceae</taxon>
        <taxon>Sphingomonas</taxon>
    </lineage>
</organism>
<keyword evidence="2" id="KW-0326">Glycosidase</keyword>
<feature type="signal peptide" evidence="3">
    <location>
        <begin position="1"/>
        <end position="18"/>
    </location>
</feature>
<evidence type="ECO:0000256" key="1">
    <source>
        <dbReference type="ARBA" id="ARBA00022801"/>
    </source>
</evidence>
<dbReference type="InterPro" id="IPR018232">
    <property type="entry name" value="Glyco_hydro_37_CS"/>
</dbReference>
<dbReference type="InterPro" id="IPR008928">
    <property type="entry name" value="6-hairpin_glycosidase_sf"/>
</dbReference>
<dbReference type="RefSeq" id="WP_160366235.1">
    <property type="nucleotide sequence ID" value="NZ_JACEIB010000005.1"/>
</dbReference>
<reference evidence="4 5" key="1">
    <citation type="submission" date="2020-07" db="EMBL/GenBank/DDBJ databases">
        <authorList>
            <person name="Sun Q."/>
        </authorList>
    </citation>
    <scope>NUCLEOTIDE SEQUENCE [LARGE SCALE GENOMIC DNA]</scope>
    <source>
        <strain evidence="4 5">CGMCC 1.13654</strain>
    </source>
</reference>
<keyword evidence="1" id="KW-0378">Hydrolase</keyword>
<dbReference type="Proteomes" id="UP000570166">
    <property type="component" value="Unassembled WGS sequence"/>
</dbReference>
<evidence type="ECO:0000313" key="4">
    <source>
        <dbReference type="EMBL" id="MBA2934005.1"/>
    </source>
</evidence>
<dbReference type="PANTHER" id="PTHR23403:SF1">
    <property type="entry name" value="TREHALASE"/>
    <property type="match status" value="1"/>
</dbReference>